<evidence type="ECO:0000256" key="1">
    <source>
        <dbReference type="ARBA" id="ARBA00010515"/>
    </source>
</evidence>
<dbReference type="PANTHER" id="PTHR48081">
    <property type="entry name" value="AB HYDROLASE SUPERFAMILY PROTEIN C4A8.06C"/>
    <property type="match status" value="1"/>
</dbReference>
<dbReference type="Gene3D" id="3.40.50.1820">
    <property type="entry name" value="alpha/beta hydrolase"/>
    <property type="match status" value="1"/>
</dbReference>
<keyword evidence="2 5" id="KW-0378">Hydrolase</keyword>
<evidence type="ECO:0000256" key="3">
    <source>
        <dbReference type="SAM" id="SignalP"/>
    </source>
</evidence>
<feature type="signal peptide" evidence="3">
    <location>
        <begin position="1"/>
        <end position="26"/>
    </location>
</feature>
<dbReference type="RefSeq" id="WP_078199293.1">
    <property type="nucleotide sequence ID" value="NZ_CP017758.1"/>
</dbReference>
<dbReference type="InterPro" id="IPR029058">
    <property type="entry name" value="AB_hydrolase_fold"/>
</dbReference>
<accession>A0A1U9UW50</accession>
<protein>
    <submittedName>
        <fullName evidence="5">Alpha/beta hydrolase</fullName>
    </submittedName>
</protein>
<dbReference type="Proteomes" id="UP000189627">
    <property type="component" value="Chromosome 2"/>
</dbReference>
<reference evidence="6" key="1">
    <citation type="submission" date="2017-02" db="EMBL/GenBank/DDBJ databases">
        <title>Complete genome sequence of Cupriavidus necator strain NH9, a 3-chlorobenzoate degrader.</title>
        <authorList>
            <person name="Moriuchi R."/>
            <person name="Dohra H."/>
            <person name="Ogawa N."/>
        </authorList>
    </citation>
    <scope>NUCLEOTIDE SEQUENCE [LARGE SCALE GENOMIC DNA]</scope>
    <source>
        <strain evidence="6">NH9</strain>
    </source>
</reference>
<evidence type="ECO:0000313" key="5">
    <source>
        <dbReference type="EMBL" id="AQV96892.1"/>
    </source>
</evidence>
<dbReference type="PROSITE" id="PS01173">
    <property type="entry name" value="LIPASE_GDXG_HIS"/>
    <property type="match status" value="1"/>
</dbReference>
<organism evidence="5 6">
    <name type="scientific">Cupriavidus necator</name>
    <name type="common">Alcaligenes eutrophus</name>
    <name type="synonym">Ralstonia eutropha</name>
    <dbReference type="NCBI Taxonomy" id="106590"/>
    <lineage>
        <taxon>Bacteria</taxon>
        <taxon>Pseudomonadati</taxon>
        <taxon>Pseudomonadota</taxon>
        <taxon>Betaproteobacteria</taxon>
        <taxon>Burkholderiales</taxon>
        <taxon>Burkholderiaceae</taxon>
        <taxon>Cupriavidus</taxon>
    </lineage>
</organism>
<evidence type="ECO:0000256" key="2">
    <source>
        <dbReference type="ARBA" id="ARBA00022801"/>
    </source>
</evidence>
<comment type="similarity">
    <text evidence="1">Belongs to the 'GDXG' lipolytic enzyme family.</text>
</comment>
<dbReference type="OrthoDB" id="9771666at2"/>
<sequence>MTSQQCMSAIRIAAAVVIAAVSPGYAQVPPDLAAKLQSLGSVTEPRATAALYAPSLATQSYAGVRVTRDLGYGSDNGQRLDLFAPEPMSAAPLPVLVFIHGGGFVAGDKHAAGSPFFDNVMLWAVRHGMVGVNVNPRLAPLHQWPSGAEDIGLAVQWVRKGIAANGGDPRRIFILGHSSGAALVASYIAQPPLHGPDGVGLAGAILMSGNIFDPATADASPSLTAYYGDDQHRYAERSAMPGLVQTPVPLMVTLTEFDPLPFTRQILALRDTLCGRGHCPTFNQFAGHNHFSQVYSINSSDESVDAAILAFIRATP</sequence>
<dbReference type="Pfam" id="PF00135">
    <property type="entry name" value="COesterase"/>
    <property type="match status" value="1"/>
</dbReference>
<dbReference type="GO" id="GO:0016787">
    <property type="term" value="F:hydrolase activity"/>
    <property type="evidence" value="ECO:0007669"/>
    <property type="project" value="UniProtKB-KW"/>
</dbReference>
<keyword evidence="3" id="KW-0732">Signal</keyword>
<dbReference type="KEGG" id="cuh:BJN34_23810"/>
<evidence type="ECO:0000259" key="4">
    <source>
        <dbReference type="Pfam" id="PF00135"/>
    </source>
</evidence>
<name>A0A1U9UW50_CUPNE</name>
<evidence type="ECO:0000313" key="6">
    <source>
        <dbReference type="Proteomes" id="UP000189627"/>
    </source>
</evidence>
<feature type="domain" description="Carboxylesterase type B" evidence="4">
    <location>
        <begin position="72"/>
        <end position="220"/>
    </location>
</feature>
<dbReference type="InterPro" id="IPR002018">
    <property type="entry name" value="CarbesteraseB"/>
</dbReference>
<gene>
    <name evidence="5" type="ORF">BJN34_23810</name>
</gene>
<proteinExistence type="inferred from homology"/>
<dbReference type="AlphaFoldDB" id="A0A1U9UW50"/>
<dbReference type="PANTHER" id="PTHR48081:SF33">
    <property type="entry name" value="KYNURENINE FORMAMIDASE"/>
    <property type="match status" value="1"/>
</dbReference>
<dbReference type="InterPro" id="IPR002168">
    <property type="entry name" value="Lipase_GDXG_HIS_AS"/>
</dbReference>
<dbReference type="EMBL" id="CP017758">
    <property type="protein sequence ID" value="AQV96892.1"/>
    <property type="molecule type" value="Genomic_DNA"/>
</dbReference>
<dbReference type="SUPFAM" id="SSF53474">
    <property type="entry name" value="alpha/beta-Hydrolases"/>
    <property type="match status" value="1"/>
</dbReference>
<feature type="chain" id="PRO_5013251045" evidence="3">
    <location>
        <begin position="27"/>
        <end position="316"/>
    </location>
</feature>
<dbReference type="InterPro" id="IPR050300">
    <property type="entry name" value="GDXG_lipolytic_enzyme"/>
</dbReference>